<gene>
    <name evidence="1" type="ORF">ESB13_08850</name>
</gene>
<comment type="caution">
    <text evidence="1">The sequence shown here is derived from an EMBL/GenBank/DDBJ whole genome shotgun (WGS) entry which is preliminary data.</text>
</comment>
<dbReference type="EMBL" id="SDHZ01000001">
    <property type="protein sequence ID" value="RXK86880.1"/>
    <property type="molecule type" value="Genomic_DNA"/>
</dbReference>
<organism evidence="1 2">
    <name type="scientific">Filimonas effusa</name>
    <dbReference type="NCBI Taxonomy" id="2508721"/>
    <lineage>
        <taxon>Bacteria</taxon>
        <taxon>Pseudomonadati</taxon>
        <taxon>Bacteroidota</taxon>
        <taxon>Chitinophagia</taxon>
        <taxon>Chitinophagales</taxon>
        <taxon>Chitinophagaceae</taxon>
        <taxon>Filimonas</taxon>
    </lineage>
</organism>
<reference evidence="1 2" key="1">
    <citation type="submission" date="2019-01" db="EMBL/GenBank/DDBJ databases">
        <title>Filimonas sp. strain TTM-71.</title>
        <authorList>
            <person name="Chen W.-M."/>
        </authorList>
    </citation>
    <scope>NUCLEOTIDE SEQUENCE [LARGE SCALE GENOMIC DNA]</scope>
    <source>
        <strain evidence="1 2">TTM-71</strain>
    </source>
</reference>
<dbReference type="Proteomes" id="UP000290545">
    <property type="component" value="Unassembled WGS sequence"/>
</dbReference>
<accession>A0A4Q1DC17</accession>
<dbReference type="AlphaFoldDB" id="A0A4Q1DC17"/>
<dbReference type="OrthoDB" id="981250at2"/>
<protein>
    <submittedName>
        <fullName evidence="1">Uncharacterized protein</fullName>
    </submittedName>
</protein>
<dbReference type="RefSeq" id="WP_129002629.1">
    <property type="nucleotide sequence ID" value="NZ_SDHZ01000001.1"/>
</dbReference>
<proteinExistence type="predicted"/>
<evidence type="ECO:0000313" key="2">
    <source>
        <dbReference type="Proteomes" id="UP000290545"/>
    </source>
</evidence>
<name>A0A4Q1DC17_9BACT</name>
<keyword evidence="2" id="KW-1185">Reference proteome</keyword>
<evidence type="ECO:0000313" key="1">
    <source>
        <dbReference type="EMBL" id="RXK86880.1"/>
    </source>
</evidence>
<sequence>MGYDLHIVRRDDWDDSEADSNISLAEWLLYVESDHELELTNGYQIKIPGVESSFQHVPGFCYWKGHPAKVADDKPWFDYGHGMISTKYPDDETIKKMIAIAAYFQGRVQGDDGEFYDETYLLEKAGQAIPETTNRTGKKPWWRFW</sequence>